<dbReference type="AlphaFoldDB" id="A0A2A7V0P0"/>
<sequence length="155" mass="16948">MDLVTDEPSRDHPVGTGLGVAGGAALGAAVGLAGGPWAAAVASVVGAVVGGLAGNTVAQALVPDAEETYWRDAYQHEPYYSDAYTYDDYAPAYRAGYHSRKSGQGHEEWSYTRQEWERRWDAEHAHSRLKWPDAEHPIRAAWERANRAYVQEGGY</sequence>
<evidence type="ECO:0000313" key="2">
    <source>
        <dbReference type="Proteomes" id="UP000220246"/>
    </source>
</evidence>
<dbReference type="STRING" id="1219032.GCA_001515545_01080"/>
<gene>
    <name evidence="1" type="ORF">CRM82_13055</name>
</gene>
<evidence type="ECO:0008006" key="3">
    <source>
        <dbReference type="Google" id="ProtNLM"/>
    </source>
</evidence>
<name>A0A2A7V0P0_COMTR</name>
<comment type="caution">
    <text evidence="1">The sequence shown here is derived from an EMBL/GenBank/DDBJ whole genome shotgun (WGS) entry which is preliminary data.</text>
</comment>
<reference evidence="2" key="1">
    <citation type="submission" date="2017-09" db="EMBL/GenBank/DDBJ databases">
        <title>FDA dAtabase for Regulatory Grade micrObial Sequences (FDA-ARGOS): Supporting development and validation of Infectious Disease Dx tests.</title>
        <authorList>
            <person name="Minogue T."/>
            <person name="Wolcott M."/>
            <person name="Wasieloski L."/>
            <person name="Aguilar W."/>
            <person name="Moore D."/>
            <person name="Tallon L."/>
            <person name="Sadzewicz L."/>
            <person name="Ott S."/>
            <person name="Zhao X."/>
            <person name="Nagaraj S."/>
            <person name="Vavikolanu K."/>
            <person name="Aluvathingal J."/>
            <person name="Nadendla S."/>
            <person name="Sichtig H."/>
        </authorList>
    </citation>
    <scope>NUCLEOTIDE SEQUENCE [LARGE SCALE GENOMIC DNA]</scope>
    <source>
        <strain evidence="2">FDAARGOS_394</strain>
    </source>
</reference>
<evidence type="ECO:0000313" key="1">
    <source>
        <dbReference type="EMBL" id="PEH91063.1"/>
    </source>
</evidence>
<accession>A0A2A7V0P0</accession>
<proteinExistence type="predicted"/>
<dbReference type="EMBL" id="PDEA01000001">
    <property type="protein sequence ID" value="PEH91063.1"/>
    <property type="molecule type" value="Genomic_DNA"/>
</dbReference>
<protein>
    <recommendedName>
        <fullName evidence="3">Glycine zipper domain-containing protein</fullName>
    </recommendedName>
</protein>
<dbReference type="OrthoDB" id="282393at2"/>
<organism evidence="1 2">
    <name type="scientific">Comamonas terrigena</name>
    <dbReference type="NCBI Taxonomy" id="32013"/>
    <lineage>
        <taxon>Bacteria</taxon>
        <taxon>Pseudomonadati</taxon>
        <taxon>Pseudomonadota</taxon>
        <taxon>Betaproteobacteria</taxon>
        <taxon>Burkholderiales</taxon>
        <taxon>Comamonadaceae</taxon>
        <taxon>Comamonas</taxon>
    </lineage>
</organism>
<keyword evidence="2" id="KW-1185">Reference proteome</keyword>
<dbReference type="Proteomes" id="UP000220246">
    <property type="component" value="Unassembled WGS sequence"/>
</dbReference>